<dbReference type="PANTHER" id="PTHR42736">
    <property type="entry name" value="PROTEIN-GLUTAMINE GAMMA-GLUTAMYLTRANSFERASE"/>
    <property type="match status" value="1"/>
</dbReference>
<protein>
    <recommendedName>
        <fullName evidence="2">Transglutaminase-like domain-containing protein</fullName>
    </recommendedName>
</protein>
<reference evidence="3 4" key="1">
    <citation type="submission" date="2023-07" db="EMBL/GenBank/DDBJ databases">
        <title>Sorghum-associated microbial communities from plants grown in Nebraska, USA.</title>
        <authorList>
            <person name="Schachtman D."/>
        </authorList>
    </citation>
    <scope>NUCLEOTIDE SEQUENCE [LARGE SCALE GENOMIC DNA]</scope>
    <source>
        <strain evidence="3 4">CC482</strain>
    </source>
</reference>
<evidence type="ECO:0000256" key="1">
    <source>
        <dbReference type="SAM" id="Phobius"/>
    </source>
</evidence>
<dbReference type="Proteomes" id="UP001229346">
    <property type="component" value="Unassembled WGS sequence"/>
</dbReference>
<dbReference type="Pfam" id="PF13559">
    <property type="entry name" value="DUF4129"/>
    <property type="match status" value="1"/>
</dbReference>
<accession>A0ABT9TZA1</accession>
<proteinExistence type="predicted"/>
<feature type="transmembrane region" description="Helical" evidence="1">
    <location>
        <begin position="139"/>
        <end position="159"/>
    </location>
</feature>
<keyword evidence="1" id="KW-0812">Transmembrane</keyword>
<name>A0ABT9TZA1_PAEHA</name>
<feature type="transmembrane region" description="Helical" evidence="1">
    <location>
        <begin position="626"/>
        <end position="645"/>
    </location>
</feature>
<feature type="transmembrane region" description="Helical" evidence="1">
    <location>
        <begin position="165"/>
        <end position="181"/>
    </location>
</feature>
<evidence type="ECO:0000313" key="4">
    <source>
        <dbReference type="Proteomes" id="UP001229346"/>
    </source>
</evidence>
<dbReference type="Pfam" id="PF01841">
    <property type="entry name" value="Transglut_core"/>
    <property type="match status" value="1"/>
</dbReference>
<feature type="domain" description="Transglutaminase-like" evidence="2">
    <location>
        <begin position="497"/>
        <end position="586"/>
    </location>
</feature>
<dbReference type="InterPro" id="IPR002931">
    <property type="entry name" value="Transglutaminase-like"/>
</dbReference>
<dbReference type="EMBL" id="JAUSSU010000004">
    <property type="protein sequence ID" value="MDQ0112708.1"/>
    <property type="molecule type" value="Genomic_DNA"/>
</dbReference>
<dbReference type="Gene3D" id="3.10.620.30">
    <property type="match status" value="1"/>
</dbReference>
<dbReference type="PANTHER" id="PTHR42736:SF1">
    <property type="entry name" value="PROTEIN-GLUTAMINE GAMMA-GLUTAMYLTRANSFERASE"/>
    <property type="match status" value="1"/>
</dbReference>
<keyword evidence="1" id="KW-1133">Transmembrane helix</keyword>
<dbReference type="InterPro" id="IPR038765">
    <property type="entry name" value="Papain-like_cys_pep_sf"/>
</dbReference>
<gene>
    <name evidence="3" type="ORF">J2T15_002143</name>
</gene>
<feature type="transmembrane region" description="Helical" evidence="1">
    <location>
        <begin position="47"/>
        <end position="64"/>
    </location>
</feature>
<organism evidence="3 4">
    <name type="scientific">Paenibacillus harenae</name>
    <dbReference type="NCBI Taxonomy" id="306543"/>
    <lineage>
        <taxon>Bacteria</taxon>
        <taxon>Bacillati</taxon>
        <taxon>Bacillota</taxon>
        <taxon>Bacilli</taxon>
        <taxon>Bacillales</taxon>
        <taxon>Paenibacillaceae</taxon>
        <taxon>Paenibacillus</taxon>
    </lineage>
</organism>
<feature type="transmembrane region" description="Helical" evidence="1">
    <location>
        <begin position="112"/>
        <end position="132"/>
    </location>
</feature>
<evidence type="ECO:0000259" key="2">
    <source>
        <dbReference type="SMART" id="SM00460"/>
    </source>
</evidence>
<keyword evidence="4" id="KW-1185">Reference proteome</keyword>
<feature type="transmembrane region" description="Helical" evidence="1">
    <location>
        <begin position="202"/>
        <end position="220"/>
    </location>
</feature>
<comment type="caution">
    <text evidence="3">The sequence shown here is derived from an EMBL/GenBank/DDBJ whole genome shotgun (WGS) entry which is preliminary data.</text>
</comment>
<dbReference type="SMART" id="SM00460">
    <property type="entry name" value="TGc"/>
    <property type="match status" value="1"/>
</dbReference>
<feature type="transmembrane region" description="Helical" evidence="1">
    <location>
        <begin position="20"/>
        <end position="41"/>
    </location>
</feature>
<dbReference type="SUPFAM" id="SSF54001">
    <property type="entry name" value="Cysteine proteinases"/>
    <property type="match status" value="1"/>
</dbReference>
<evidence type="ECO:0000313" key="3">
    <source>
        <dbReference type="EMBL" id="MDQ0112708.1"/>
    </source>
</evidence>
<dbReference type="InterPro" id="IPR052901">
    <property type="entry name" value="Bact_TGase-like"/>
</dbReference>
<dbReference type="RefSeq" id="WP_307203624.1">
    <property type="nucleotide sequence ID" value="NZ_JAUSSU010000004.1"/>
</dbReference>
<keyword evidence="1" id="KW-0472">Membrane</keyword>
<sequence>MSKLLRIIGAGFVDQWYMKLTMLFVTLLIWQTIAIFDKFWWEETYTIARGTLLAGAIIGLIIPYRFRFTKIVLHIAAALVITIQYAPMEWLISRPESFRDWFWWLQAHAVQLHPFIEISGALLLIQVLFGLWTTTRSRMFAFLGVAITTLTIADSFTPIWLWEEVGIVVFVGLLWLVAGHLHRLQKEHPRSWSELIEYPLQLIWPIALVLAVLMTVGLNMPSLSPILQDPYTIWKESKGETVQVFLGEKGLEAVSPFGKGSSSSGYSRNDEQLGGGFDFDYSPMMTVSTSHRSYWRGETRSLYTGEGWITTGEADDDAGVTDILRKEELPLRDERPLAKTVEVSQIVTMLRNDVYPVLFAATPVNKVNWVGSEQTTFPRSLEWLTSSWELHWSELYGEPYPETYSVTSQVSVLDEAALRQASAGWSDTNRDAVYLQLPDTVPDRVRELARQVTATATNDYDRAKLLVEYLRLNFNYNNKPDLSKATGKSNDFVDTFLFEIKEGYCDYFSSAMAVLSRSLDLPTRWVKGFSPGALPVSSFGGPPGDMMEEDLNPDGSGTYTVRNSDAHSWVEIYFEGFGWIPFEATAGFSFPYTLPEEEVAPLPDLNAEGGGSGTIAESESGSIHPAWLWSSTSFIVLFAAVWMFVRRDRLVGVWRKVRHGAFTSNDRIVLETHKLLRICKKRGMEREEHETMREAVLRWSQSQKRLRDDFRIVLDGFEQAKYSTKLASNDEVERFVNKVRSLIDQLK</sequence>
<feature type="transmembrane region" description="Helical" evidence="1">
    <location>
        <begin position="71"/>
        <end position="92"/>
    </location>
</feature>
<dbReference type="InterPro" id="IPR025403">
    <property type="entry name" value="TgpA-like_C"/>
</dbReference>